<name>A0A4S8QSK2_9HELO</name>
<gene>
    <name evidence="2" type="ORF">BGAL_0393g00080</name>
</gene>
<dbReference type="OrthoDB" id="3562647at2759"/>
<dbReference type="AlphaFoldDB" id="A0A4S8QSK2"/>
<comment type="caution">
    <text evidence="2">The sequence shown here is derived from an EMBL/GenBank/DDBJ whole genome shotgun (WGS) entry which is preliminary data.</text>
</comment>
<organism evidence="2 3">
    <name type="scientific">Botrytis galanthina</name>
    <dbReference type="NCBI Taxonomy" id="278940"/>
    <lineage>
        <taxon>Eukaryota</taxon>
        <taxon>Fungi</taxon>
        <taxon>Dikarya</taxon>
        <taxon>Ascomycota</taxon>
        <taxon>Pezizomycotina</taxon>
        <taxon>Leotiomycetes</taxon>
        <taxon>Helotiales</taxon>
        <taxon>Sclerotiniaceae</taxon>
        <taxon>Botrytis</taxon>
    </lineage>
</organism>
<evidence type="ECO:0000256" key="1">
    <source>
        <dbReference type="SAM" id="MobiDB-lite"/>
    </source>
</evidence>
<keyword evidence="3" id="KW-1185">Reference proteome</keyword>
<feature type="region of interest" description="Disordered" evidence="1">
    <location>
        <begin position="44"/>
        <end position="88"/>
    </location>
</feature>
<reference evidence="2 3" key="1">
    <citation type="submission" date="2017-12" db="EMBL/GenBank/DDBJ databases">
        <title>Comparative genomics of Botrytis spp.</title>
        <authorList>
            <person name="Valero-Jimenez C.A."/>
            <person name="Tapia P."/>
            <person name="Veloso J."/>
            <person name="Silva-Moreno E."/>
            <person name="Staats M."/>
            <person name="Valdes J.H."/>
            <person name="Van Kan J.A.L."/>
        </authorList>
    </citation>
    <scope>NUCLEOTIDE SEQUENCE [LARGE SCALE GENOMIC DNA]</scope>
    <source>
        <strain evidence="2 3">MUCL435</strain>
    </source>
</reference>
<protein>
    <submittedName>
        <fullName evidence="2">Uncharacterized protein</fullName>
    </submittedName>
</protein>
<dbReference type="Proteomes" id="UP000308671">
    <property type="component" value="Unassembled WGS sequence"/>
</dbReference>
<sequence length="88" mass="10251">MDFDRGEITVPLRAAQLWIKDMEKSNTLNEYRDKFLNTPRKDLSEKDYSSAEEPYTKYTSASGTNFVEGSELRREKDSLPLVESLKNR</sequence>
<dbReference type="EMBL" id="PQXL01000393">
    <property type="protein sequence ID" value="THV46355.1"/>
    <property type="molecule type" value="Genomic_DNA"/>
</dbReference>
<feature type="compositionally biased region" description="Polar residues" evidence="1">
    <location>
        <begin position="57"/>
        <end position="67"/>
    </location>
</feature>
<accession>A0A4S8QSK2</accession>
<evidence type="ECO:0000313" key="2">
    <source>
        <dbReference type="EMBL" id="THV46355.1"/>
    </source>
</evidence>
<proteinExistence type="predicted"/>
<evidence type="ECO:0000313" key="3">
    <source>
        <dbReference type="Proteomes" id="UP000308671"/>
    </source>
</evidence>